<feature type="domain" description="DUF8128" evidence="2">
    <location>
        <begin position="95"/>
        <end position="379"/>
    </location>
</feature>
<dbReference type="PANTHER" id="PTHR30121">
    <property type="entry name" value="UNCHARACTERIZED PROTEIN YJGR-RELATED"/>
    <property type="match status" value="1"/>
</dbReference>
<evidence type="ECO:0000256" key="1">
    <source>
        <dbReference type="SAM" id="Phobius"/>
    </source>
</evidence>
<keyword evidence="1" id="KW-0812">Transmembrane</keyword>
<comment type="caution">
    <text evidence="3">The sequence shown here is derived from an EMBL/GenBank/DDBJ whole genome shotgun (WGS) entry which is preliminary data.</text>
</comment>
<dbReference type="GO" id="GO:0016020">
    <property type="term" value="C:membrane"/>
    <property type="evidence" value="ECO:0007669"/>
    <property type="project" value="InterPro"/>
</dbReference>
<proteinExistence type="predicted"/>
<sequence>MSTFEIFILVLGYIAIALALIGALIQLYRWYFQKITKTSKAFEMIPLLVTVPKESKDEEDKQKEIKDRIAPAETLYATLGGVRAQRGWKHFWFGRNDHFALEIVADSEGLISFYVVVPRYMQQYVEQQIHAQYDEAQIEEVPDYNVFSKQGIILGAYLTLKKRYIFPIQTYDKLQTDPLNALTNVLSKMGQDEGAAIQCVIRSARPEWHALPAKLARTMQQGKKLEEAMKEVTGSPFGKVFWFLGASLFQSRKKDQDKDEPQKHKEYHLSPAEEEIVKGLEAKTSLAGFDVNIRIIVSALQREQAEARLRNILNVFTQYAGYQYGNSFAAHTTKEKARVINDFIYRHFDERHKFLLNAREMASLYHFPLETTDTPNIRWLMAKKAPPPANLPKDGLLLGKAVYRGIGVPVRIKRDDRRRHVYIIGKSGAGKSVLLQNMVIQDIENGEGVCVIDPHGELVEDMLPYIPRERADDLIVFNPSDIERPIGLNMLEYATDEEKDFAVQEMIAIFYKLFGQELIGPMFEHYMRNAMLALMEDKESGATVLEIPRMFTDKKFRQEKLRKVRNPMVKNFWEQEYEQSQRGTQAADMLSYVISKIGRFLSNDMMRNIIGQQNSGFNFREIMDHQKIFLINLSKGTTGEVNSSLLGLILVSKLQMAALGRANIKASERKDFYLYIDEFQNYITDSIGVILSEARKYRLNLTIAHQYISQLVQKGNDTSIRDAVFGNVGTLIAFRIGVEDAEILAKEFAPVFNENDVMNVEQFTANIKILIDNTASRSFNMKTLLPEPTGDLELAAKLKELSRLKYGRDRRIVEAEILERSKLDQLVGGSVGVTPDSVR</sequence>
<gene>
    <name evidence="3" type="ORF">A3B74_02265</name>
</gene>
<dbReference type="InterPro" id="IPR058441">
    <property type="entry name" value="DUF8128"/>
</dbReference>
<keyword evidence="1" id="KW-0472">Membrane</keyword>
<accession>A0A1G2ASR6</accession>
<dbReference type="EMBL" id="MHKB01000008">
    <property type="protein sequence ID" value="OGY79579.1"/>
    <property type="molecule type" value="Genomic_DNA"/>
</dbReference>
<evidence type="ECO:0000259" key="2">
    <source>
        <dbReference type="Pfam" id="PF26449"/>
    </source>
</evidence>
<dbReference type="Proteomes" id="UP000177165">
    <property type="component" value="Unassembled WGS sequence"/>
</dbReference>
<dbReference type="AlphaFoldDB" id="A0A1G2ASR6"/>
<dbReference type="InterPro" id="IPR003688">
    <property type="entry name" value="TraG/VirD4"/>
</dbReference>
<name>A0A1G2ASR6_9BACT</name>
<dbReference type="PANTHER" id="PTHR30121:SF6">
    <property type="entry name" value="SLR6007 PROTEIN"/>
    <property type="match status" value="1"/>
</dbReference>
<dbReference type="Pfam" id="PF26449">
    <property type="entry name" value="DUF8128"/>
    <property type="match status" value="1"/>
</dbReference>
<feature type="transmembrane region" description="Helical" evidence="1">
    <location>
        <begin position="6"/>
        <end position="28"/>
    </location>
</feature>
<organism evidence="3 4">
    <name type="scientific">Candidatus Kerfeldbacteria bacterium RIFCSPHIGHO2_02_FULL_42_14</name>
    <dbReference type="NCBI Taxonomy" id="1798540"/>
    <lineage>
        <taxon>Bacteria</taxon>
        <taxon>Candidatus Kerfeldiibacteriota</taxon>
    </lineage>
</organism>
<evidence type="ECO:0000313" key="4">
    <source>
        <dbReference type="Proteomes" id="UP000177165"/>
    </source>
</evidence>
<dbReference type="Pfam" id="PF02534">
    <property type="entry name" value="T4SS-DNA_transf"/>
    <property type="match status" value="1"/>
</dbReference>
<keyword evidence="1" id="KW-1133">Transmembrane helix</keyword>
<evidence type="ECO:0000313" key="3">
    <source>
        <dbReference type="EMBL" id="OGY79579.1"/>
    </source>
</evidence>
<dbReference type="SUPFAM" id="SSF52540">
    <property type="entry name" value="P-loop containing nucleoside triphosphate hydrolases"/>
    <property type="match status" value="1"/>
</dbReference>
<dbReference type="InterPro" id="IPR051162">
    <property type="entry name" value="T4SS_component"/>
</dbReference>
<protein>
    <recommendedName>
        <fullName evidence="2">DUF8128 domain-containing protein</fullName>
    </recommendedName>
</protein>
<dbReference type="Gene3D" id="3.40.50.300">
    <property type="entry name" value="P-loop containing nucleotide triphosphate hydrolases"/>
    <property type="match status" value="2"/>
</dbReference>
<dbReference type="InterPro" id="IPR027417">
    <property type="entry name" value="P-loop_NTPase"/>
</dbReference>
<dbReference type="STRING" id="1798540.A3B74_02265"/>
<reference evidence="3 4" key="1">
    <citation type="journal article" date="2016" name="Nat. Commun.">
        <title>Thousands of microbial genomes shed light on interconnected biogeochemical processes in an aquifer system.</title>
        <authorList>
            <person name="Anantharaman K."/>
            <person name="Brown C.T."/>
            <person name="Hug L.A."/>
            <person name="Sharon I."/>
            <person name="Castelle C.J."/>
            <person name="Probst A.J."/>
            <person name="Thomas B.C."/>
            <person name="Singh A."/>
            <person name="Wilkins M.J."/>
            <person name="Karaoz U."/>
            <person name="Brodie E.L."/>
            <person name="Williams K.H."/>
            <person name="Hubbard S.S."/>
            <person name="Banfield J.F."/>
        </authorList>
    </citation>
    <scope>NUCLEOTIDE SEQUENCE [LARGE SCALE GENOMIC DNA]</scope>
</reference>